<dbReference type="AlphaFoldDB" id="A0A6J1M6X8"/>
<sequence length="143" mass="15879">MWVRLIITLVLVQYLNGECDVCQVGRAACHSENTYSICVNGKASNKVITCPTNYVCTGEKYICYPESHYDPICKPVVDLDAYCTATGKPDNYVNKDDPTCKTFIYCFKNGATGLLQGEIYECSTKKPYFNGTGCDSVKPDFCT</sequence>
<feature type="chain" id="PRO_5026886159" evidence="1">
    <location>
        <begin position="18"/>
        <end position="143"/>
    </location>
</feature>
<dbReference type="OMA" id="YICYPES"/>
<keyword evidence="1" id="KW-0732">Signal</keyword>
<evidence type="ECO:0000256" key="1">
    <source>
        <dbReference type="SAM" id="SignalP"/>
    </source>
</evidence>
<dbReference type="Proteomes" id="UP000504633">
    <property type="component" value="Unplaced"/>
</dbReference>
<dbReference type="OrthoDB" id="7872662at2759"/>
<dbReference type="KEGG" id="dhe:111601681"/>
<dbReference type="RefSeq" id="XP_023174153.2">
    <property type="nucleotide sequence ID" value="XM_023318385.2"/>
</dbReference>
<protein>
    <submittedName>
        <fullName evidence="3">Uncharacterized protein LOC111601681</fullName>
    </submittedName>
</protein>
<organism evidence="2 3">
    <name type="scientific">Drosophila hydei</name>
    <name type="common">Fruit fly</name>
    <dbReference type="NCBI Taxonomy" id="7224"/>
    <lineage>
        <taxon>Eukaryota</taxon>
        <taxon>Metazoa</taxon>
        <taxon>Ecdysozoa</taxon>
        <taxon>Arthropoda</taxon>
        <taxon>Hexapoda</taxon>
        <taxon>Insecta</taxon>
        <taxon>Pterygota</taxon>
        <taxon>Neoptera</taxon>
        <taxon>Endopterygota</taxon>
        <taxon>Diptera</taxon>
        <taxon>Brachycera</taxon>
        <taxon>Muscomorpha</taxon>
        <taxon>Ephydroidea</taxon>
        <taxon>Drosophilidae</taxon>
        <taxon>Drosophila</taxon>
    </lineage>
</organism>
<keyword evidence="2" id="KW-1185">Reference proteome</keyword>
<feature type="signal peptide" evidence="1">
    <location>
        <begin position="1"/>
        <end position="17"/>
    </location>
</feature>
<evidence type="ECO:0000313" key="3">
    <source>
        <dbReference type="RefSeq" id="XP_023174153.2"/>
    </source>
</evidence>
<proteinExistence type="predicted"/>
<name>A0A6J1M6X8_DROHY</name>
<evidence type="ECO:0000313" key="2">
    <source>
        <dbReference type="Proteomes" id="UP000504633"/>
    </source>
</evidence>
<dbReference type="GeneID" id="111601681"/>
<accession>A0A6J1M6X8</accession>
<gene>
    <name evidence="3" type="primary">LOC111601681</name>
</gene>
<reference evidence="3" key="1">
    <citation type="submission" date="2025-08" db="UniProtKB">
        <authorList>
            <consortium name="RefSeq"/>
        </authorList>
    </citation>
    <scope>IDENTIFICATION</scope>
    <source>
        <strain evidence="3">15085-1641.00</strain>
        <tissue evidence="3">Whole body</tissue>
    </source>
</reference>